<dbReference type="AlphaFoldDB" id="A0AAE0BRF3"/>
<evidence type="ECO:0000313" key="3">
    <source>
        <dbReference type="Proteomes" id="UP001190700"/>
    </source>
</evidence>
<keyword evidence="1" id="KW-0472">Membrane</keyword>
<gene>
    <name evidence="2" type="ORF">CYMTET_48827</name>
</gene>
<dbReference type="PANTHER" id="PTHR33802:SF1">
    <property type="entry name" value="XK-RELATED PROTEIN"/>
    <property type="match status" value="1"/>
</dbReference>
<comment type="caution">
    <text evidence="2">The sequence shown here is derived from an EMBL/GenBank/DDBJ whole genome shotgun (WGS) entry which is preliminary data.</text>
</comment>
<name>A0AAE0BRF3_9CHLO</name>
<dbReference type="PANTHER" id="PTHR33802">
    <property type="entry name" value="SI:CH211-161H7.5-RELATED"/>
    <property type="match status" value="1"/>
</dbReference>
<reference evidence="2 3" key="1">
    <citation type="journal article" date="2015" name="Genome Biol. Evol.">
        <title>Comparative Genomics of a Bacterivorous Green Alga Reveals Evolutionary Causalities and Consequences of Phago-Mixotrophic Mode of Nutrition.</title>
        <authorList>
            <person name="Burns J.A."/>
            <person name="Paasch A."/>
            <person name="Narechania A."/>
            <person name="Kim E."/>
        </authorList>
    </citation>
    <scope>NUCLEOTIDE SEQUENCE [LARGE SCALE GENOMIC DNA]</scope>
    <source>
        <strain evidence="2 3">PLY_AMNH</strain>
    </source>
</reference>
<dbReference type="EMBL" id="LGRX02033398">
    <property type="protein sequence ID" value="KAK3241411.1"/>
    <property type="molecule type" value="Genomic_DNA"/>
</dbReference>
<feature type="transmembrane region" description="Helical" evidence="1">
    <location>
        <begin position="169"/>
        <end position="187"/>
    </location>
</feature>
<keyword evidence="1" id="KW-1133">Transmembrane helix</keyword>
<evidence type="ECO:0000256" key="1">
    <source>
        <dbReference type="SAM" id="Phobius"/>
    </source>
</evidence>
<evidence type="ECO:0000313" key="2">
    <source>
        <dbReference type="EMBL" id="KAK3241411.1"/>
    </source>
</evidence>
<keyword evidence="1" id="KW-0812">Transmembrane</keyword>
<feature type="transmembrane region" description="Helical" evidence="1">
    <location>
        <begin position="94"/>
        <end position="113"/>
    </location>
</feature>
<organism evidence="2 3">
    <name type="scientific">Cymbomonas tetramitiformis</name>
    <dbReference type="NCBI Taxonomy" id="36881"/>
    <lineage>
        <taxon>Eukaryota</taxon>
        <taxon>Viridiplantae</taxon>
        <taxon>Chlorophyta</taxon>
        <taxon>Pyramimonadophyceae</taxon>
        <taxon>Pyramimonadales</taxon>
        <taxon>Pyramimonadaceae</taxon>
        <taxon>Cymbomonas</taxon>
    </lineage>
</organism>
<dbReference type="Proteomes" id="UP001190700">
    <property type="component" value="Unassembled WGS sequence"/>
</dbReference>
<sequence length="260" mass="27835">MVSVGGRIDSRYAETKGIPKDDEYRGLVTPAGWAFAIWGIIFMGEIAFTIYQVACTPSEGEQMRWLEALSPWFTAACGFQALWCVAFREWARPVFWLPALMLSGIAAALGGAQAELSQAAVGMTWLQYGLVHAPLSIHFGWVSAAALVNWNSYAALLVHDGVISKPAQMAIASMSIAVAALAGIQVSLVRSDALYGLTIAWALMAVKADGKKQIEKISGSERNGMEDLAVSAQYGAYASVLASCYVVFSDPINSLLATQT</sequence>
<keyword evidence="3" id="KW-1185">Reference proteome</keyword>
<feature type="transmembrane region" description="Helical" evidence="1">
    <location>
        <begin position="125"/>
        <end position="148"/>
    </location>
</feature>
<accession>A0AAE0BRF3</accession>
<feature type="transmembrane region" description="Helical" evidence="1">
    <location>
        <begin position="69"/>
        <end position="87"/>
    </location>
</feature>
<protein>
    <submittedName>
        <fullName evidence="2">Uncharacterized protein</fullName>
    </submittedName>
</protein>
<feature type="transmembrane region" description="Helical" evidence="1">
    <location>
        <begin position="33"/>
        <end position="54"/>
    </location>
</feature>
<proteinExistence type="predicted"/>